<keyword evidence="5 13" id="KW-0548">Nucleotidyltransferase</keyword>
<dbReference type="GO" id="GO:0046872">
    <property type="term" value="F:metal ion binding"/>
    <property type="evidence" value="ECO:0007669"/>
    <property type="project" value="UniProtKB-KW"/>
</dbReference>
<protein>
    <recommendedName>
        <fullName evidence="13">DNA-directed RNA polymerase subunit</fullName>
        <ecNumber evidence="13">2.7.7.6</ecNumber>
    </recommendedName>
</protein>
<dbReference type="Gene3D" id="1.10.274.100">
    <property type="entry name" value="RNA polymerase Rpb1, domain 3"/>
    <property type="match status" value="1"/>
</dbReference>
<dbReference type="Gene3D" id="1.10.132.30">
    <property type="match status" value="1"/>
</dbReference>
<accession>A0A1W0E6V1</accession>
<dbReference type="Gene3D" id="3.30.1360.140">
    <property type="match status" value="1"/>
</dbReference>
<reference evidence="15 16" key="1">
    <citation type="journal article" date="2017" name="Environ. Microbiol.">
        <title>Decay of the glycolytic pathway and adaptation to intranuclear parasitism within Enterocytozoonidae microsporidia.</title>
        <authorList>
            <person name="Wiredu Boakye D."/>
            <person name="Jaroenlak P."/>
            <person name="Prachumwat A."/>
            <person name="Williams T.A."/>
            <person name="Bateman K.S."/>
            <person name="Itsathitphaisarn O."/>
            <person name="Sritunyalucksana K."/>
            <person name="Paszkiewicz K.H."/>
            <person name="Moore K.A."/>
            <person name="Stentiford G.D."/>
            <person name="Williams B.A."/>
        </authorList>
    </citation>
    <scope>NUCLEOTIDE SEQUENCE [LARGE SCALE GENOMIC DNA]</scope>
    <source>
        <strain evidence="15 16">TH1</strain>
    </source>
</reference>
<dbReference type="Gene3D" id="3.30.1490.180">
    <property type="entry name" value="RNA polymerase ii"/>
    <property type="match status" value="1"/>
</dbReference>
<dbReference type="InterPro" id="IPR007083">
    <property type="entry name" value="RNA_pol_Rpb1_4"/>
</dbReference>
<dbReference type="Gene3D" id="2.40.40.20">
    <property type="match status" value="1"/>
</dbReference>
<dbReference type="STRING" id="646526.A0A1W0E6V1"/>
<dbReference type="PANTHER" id="PTHR19376">
    <property type="entry name" value="DNA-DIRECTED RNA POLYMERASE"/>
    <property type="match status" value="1"/>
</dbReference>
<dbReference type="GO" id="GO:0000785">
    <property type="term" value="C:chromatin"/>
    <property type="evidence" value="ECO:0007669"/>
    <property type="project" value="EnsemblFungi"/>
</dbReference>
<dbReference type="SMART" id="SM00663">
    <property type="entry name" value="RPOLA_N"/>
    <property type="match status" value="1"/>
</dbReference>
<evidence type="ECO:0000256" key="12">
    <source>
        <dbReference type="ARBA" id="ARBA00048552"/>
    </source>
</evidence>
<comment type="catalytic activity">
    <reaction evidence="12 13">
        <text>RNA(n) + a ribonucleoside 5'-triphosphate = RNA(n+1) + diphosphate</text>
        <dbReference type="Rhea" id="RHEA:21248"/>
        <dbReference type="Rhea" id="RHEA-COMP:14527"/>
        <dbReference type="Rhea" id="RHEA-COMP:17342"/>
        <dbReference type="ChEBI" id="CHEBI:33019"/>
        <dbReference type="ChEBI" id="CHEBI:61557"/>
        <dbReference type="ChEBI" id="CHEBI:140395"/>
        <dbReference type="EC" id="2.7.7.6"/>
    </reaction>
</comment>
<keyword evidence="9" id="KW-0238">DNA-binding</keyword>
<dbReference type="GO" id="GO:0003968">
    <property type="term" value="F:RNA-directed RNA polymerase activity"/>
    <property type="evidence" value="ECO:0007669"/>
    <property type="project" value="EnsemblFungi"/>
</dbReference>
<dbReference type="InterPro" id="IPR000722">
    <property type="entry name" value="RNA_pol_asu"/>
</dbReference>
<dbReference type="OrthoDB" id="270392at2759"/>
<keyword evidence="16" id="KW-1185">Reference proteome</keyword>
<dbReference type="InterPro" id="IPR007081">
    <property type="entry name" value="RNA_pol_Rpb1_5"/>
</dbReference>
<dbReference type="NCBIfam" id="NF006336">
    <property type="entry name" value="PRK08566.1"/>
    <property type="match status" value="1"/>
</dbReference>
<dbReference type="InterPro" id="IPR042102">
    <property type="entry name" value="RNA_pol_Rpb1_3_sf"/>
</dbReference>
<dbReference type="GO" id="GO:0180034">
    <property type="term" value="P:co-transcriptional lncRNA 3' end processing, cleavage and polyadenylation pathway"/>
    <property type="evidence" value="ECO:0007669"/>
    <property type="project" value="EnsemblFungi"/>
</dbReference>
<evidence type="ECO:0000256" key="4">
    <source>
        <dbReference type="ARBA" id="ARBA00022679"/>
    </source>
</evidence>
<dbReference type="FunFam" id="1.10.150.390:FF:000001">
    <property type="entry name" value="DNA-directed RNA polymerase subunit"/>
    <property type="match status" value="1"/>
</dbReference>
<dbReference type="PANTHER" id="PTHR19376:SF37">
    <property type="entry name" value="DNA-DIRECTED RNA POLYMERASE II SUBUNIT RPB1"/>
    <property type="match status" value="1"/>
</dbReference>
<evidence type="ECO:0000256" key="8">
    <source>
        <dbReference type="ARBA" id="ARBA00022842"/>
    </source>
</evidence>
<keyword evidence="10 13" id="KW-0804">Transcription</keyword>
<dbReference type="Gene3D" id="4.10.860.120">
    <property type="entry name" value="RNA polymerase II, clamp domain"/>
    <property type="match status" value="2"/>
</dbReference>
<dbReference type="Proteomes" id="UP000192758">
    <property type="component" value="Unassembled WGS sequence"/>
</dbReference>
<dbReference type="Pfam" id="PF00623">
    <property type="entry name" value="RNA_pol_Rpb1_2"/>
    <property type="match status" value="1"/>
</dbReference>
<dbReference type="GO" id="GO:0003677">
    <property type="term" value="F:DNA binding"/>
    <property type="evidence" value="ECO:0007669"/>
    <property type="project" value="UniProtKB-KW"/>
</dbReference>
<evidence type="ECO:0000256" key="9">
    <source>
        <dbReference type="ARBA" id="ARBA00023125"/>
    </source>
</evidence>
<evidence type="ECO:0000313" key="15">
    <source>
        <dbReference type="EMBL" id="OQS54981.1"/>
    </source>
</evidence>
<dbReference type="InterPro" id="IPR045867">
    <property type="entry name" value="DNA-dir_RpoC_beta_prime"/>
</dbReference>
<dbReference type="GO" id="GO:0019985">
    <property type="term" value="P:translesion synthesis"/>
    <property type="evidence" value="ECO:0007669"/>
    <property type="project" value="EnsemblFungi"/>
</dbReference>
<dbReference type="SUPFAM" id="SSF64484">
    <property type="entry name" value="beta and beta-prime subunits of DNA dependent RNA-polymerase"/>
    <property type="match status" value="1"/>
</dbReference>
<evidence type="ECO:0000256" key="2">
    <source>
        <dbReference type="ARBA" id="ARBA00006460"/>
    </source>
</evidence>
<dbReference type="InterPro" id="IPR007066">
    <property type="entry name" value="RNA_pol_Rpb1_3"/>
</dbReference>
<evidence type="ECO:0000256" key="3">
    <source>
        <dbReference type="ARBA" id="ARBA00022478"/>
    </source>
</evidence>
<dbReference type="InterPro" id="IPR007073">
    <property type="entry name" value="RNA_pol_Rpb1_7"/>
</dbReference>
<evidence type="ECO:0000256" key="10">
    <source>
        <dbReference type="ARBA" id="ARBA00023163"/>
    </source>
</evidence>
<organism evidence="15 16">
    <name type="scientific">Ecytonucleospora hepatopenaei</name>
    <dbReference type="NCBI Taxonomy" id="646526"/>
    <lineage>
        <taxon>Eukaryota</taxon>
        <taxon>Fungi</taxon>
        <taxon>Fungi incertae sedis</taxon>
        <taxon>Microsporidia</taxon>
        <taxon>Enterocytozoonidae</taxon>
        <taxon>Ecytonucleospora</taxon>
    </lineage>
</organism>
<dbReference type="GO" id="GO:0003899">
    <property type="term" value="F:DNA-directed RNA polymerase activity"/>
    <property type="evidence" value="ECO:0007669"/>
    <property type="project" value="UniProtKB-EC"/>
</dbReference>
<keyword evidence="3 13" id="KW-0240">DNA-directed RNA polymerase</keyword>
<evidence type="ECO:0000259" key="14">
    <source>
        <dbReference type="SMART" id="SM00663"/>
    </source>
</evidence>
<dbReference type="InterPro" id="IPR007075">
    <property type="entry name" value="RNA_pol_Rpb1_6"/>
</dbReference>
<dbReference type="GO" id="GO:0140463">
    <property type="term" value="F:chromatin-protein adaptor activity"/>
    <property type="evidence" value="ECO:0007669"/>
    <property type="project" value="EnsemblFungi"/>
</dbReference>
<dbReference type="Gene3D" id="6.10.250.2940">
    <property type="match status" value="1"/>
</dbReference>
<evidence type="ECO:0000313" key="16">
    <source>
        <dbReference type="Proteomes" id="UP000192758"/>
    </source>
</evidence>
<dbReference type="Pfam" id="PF04983">
    <property type="entry name" value="RNA_pol_Rpb1_3"/>
    <property type="match status" value="1"/>
</dbReference>
<keyword evidence="11" id="KW-0539">Nucleus</keyword>
<keyword evidence="7" id="KW-0862">Zinc</keyword>
<dbReference type="EMBL" id="MNPJ01000014">
    <property type="protein sequence ID" value="OQS54981.1"/>
    <property type="molecule type" value="Genomic_DNA"/>
</dbReference>
<dbReference type="InterPro" id="IPR038120">
    <property type="entry name" value="Rpb1_funnel_sf"/>
</dbReference>
<comment type="function">
    <text evidence="13">DNA-dependent RNA polymerase catalyzes the transcription of DNA into RNA using the four ribonucleoside triphosphates as substrates.</text>
</comment>
<evidence type="ECO:0000256" key="7">
    <source>
        <dbReference type="ARBA" id="ARBA00022833"/>
    </source>
</evidence>
<dbReference type="Pfam" id="PF04997">
    <property type="entry name" value="RNA_pol_Rpb1_1"/>
    <property type="match status" value="1"/>
</dbReference>
<dbReference type="CDD" id="cd02733">
    <property type="entry name" value="RNAP_II_RPB1_N"/>
    <property type="match status" value="1"/>
</dbReference>
<evidence type="ECO:0000256" key="13">
    <source>
        <dbReference type="RuleBase" id="RU004279"/>
    </source>
</evidence>
<evidence type="ECO:0000256" key="6">
    <source>
        <dbReference type="ARBA" id="ARBA00022723"/>
    </source>
</evidence>
<dbReference type="CDD" id="cd02584">
    <property type="entry name" value="RNAP_II_Rpb1_C"/>
    <property type="match status" value="1"/>
</dbReference>
<dbReference type="GO" id="GO:0006369">
    <property type="term" value="P:termination of RNA polymerase II transcription"/>
    <property type="evidence" value="ECO:0007669"/>
    <property type="project" value="EnsemblFungi"/>
</dbReference>
<keyword evidence="6" id="KW-0479">Metal-binding</keyword>
<name>A0A1W0E6V1_9MICR</name>
<dbReference type="SMR" id="A0A1W0E6V1"/>
<proteinExistence type="inferred from homology"/>
<dbReference type="InterPro" id="IPR044893">
    <property type="entry name" value="RNA_pol_Rpb1_clamp_domain"/>
</dbReference>
<feature type="domain" description="RNA polymerase N-terminal" evidence="14">
    <location>
        <begin position="205"/>
        <end position="505"/>
    </location>
</feature>
<evidence type="ECO:0000256" key="11">
    <source>
        <dbReference type="ARBA" id="ARBA00023242"/>
    </source>
</evidence>
<comment type="caution">
    <text evidence="15">The sequence shown here is derived from an EMBL/GenBank/DDBJ whole genome shotgun (WGS) entry which is preliminary data.</text>
</comment>
<keyword evidence="4 13" id="KW-0808">Transferase</keyword>
<dbReference type="Pfam" id="PF04998">
    <property type="entry name" value="RNA_pol_Rpb1_5"/>
    <property type="match status" value="1"/>
</dbReference>
<keyword evidence="8" id="KW-0460">Magnesium</keyword>
<dbReference type="Pfam" id="PF05000">
    <property type="entry name" value="RNA_pol_Rpb1_4"/>
    <property type="match status" value="1"/>
</dbReference>
<dbReference type="GO" id="GO:0005665">
    <property type="term" value="C:RNA polymerase II, core complex"/>
    <property type="evidence" value="ECO:0007669"/>
    <property type="project" value="EnsemblFungi"/>
</dbReference>
<dbReference type="FunFam" id="2.40.40.20:FF:000019">
    <property type="entry name" value="DNA-directed RNA polymerase II subunit RPB1"/>
    <property type="match status" value="1"/>
</dbReference>
<dbReference type="InterPro" id="IPR038593">
    <property type="entry name" value="RNA_pol_Rpb1_7_sf"/>
</dbReference>
<dbReference type="Gene3D" id="1.10.150.390">
    <property type="match status" value="1"/>
</dbReference>
<dbReference type="InterPro" id="IPR007080">
    <property type="entry name" value="RNA_pol_Rpb1_1"/>
</dbReference>
<evidence type="ECO:0000256" key="1">
    <source>
        <dbReference type="ARBA" id="ARBA00004123"/>
    </source>
</evidence>
<dbReference type="InterPro" id="IPR006592">
    <property type="entry name" value="RNA_pol_N"/>
</dbReference>
<dbReference type="FunFam" id="4.10.860.120:FF:000003">
    <property type="entry name" value="DNA-directed RNA polymerase subunit"/>
    <property type="match status" value="1"/>
</dbReference>
<dbReference type="Pfam" id="PF04992">
    <property type="entry name" value="RNA_pol_Rpb1_6"/>
    <property type="match status" value="1"/>
</dbReference>
<evidence type="ECO:0000256" key="5">
    <source>
        <dbReference type="ARBA" id="ARBA00022695"/>
    </source>
</evidence>
<comment type="subcellular location">
    <subcellularLocation>
        <location evidence="1">Nucleus</location>
    </subcellularLocation>
</comment>
<comment type="similarity">
    <text evidence="2 13">Belongs to the RNA polymerase beta' chain family.</text>
</comment>
<gene>
    <name evidence="15" type="ORF">EHP00_2178</name>
</gene>
<dbReference type="Gene3D" id="6.20.50.80">
    <property type="match status" value="1"/>
</dbReference>
<dbReference type="Pfam" id="PF04990">
    <property type="entry name" value="RNA_pol_Rpb1_7"/>
    <property type="match status" value="1"/>
</dbReference>
<dbReference type="GO" id="GO:0006367">
    <property type="term" value="P:transcription initiation at RNA polymerase II promoter"/>
    <property type="evidence" value="ECO:0007669"/>
    <property type="project" value="EnsemblFungi"/>
</dbReference>
<dbReference type="EC" id="2.7.7.6" evidence="13"/>
<dbReference type="GO" id="GO:0030643">
    <property type="term" value="P:intracellular phosphate ion homeostasis"/>
    <property type="evidence" value="ECO:0007669"/>
    <property type="project" value="EnsemblFungi"/>
</dbReference>
<sequence>MLGEQNKKIVELDFGLFSPEEIKKCSVVHVIHPESIENGLPKESGLIDLRMGTIEKNLNCLTCNNNMFDCVGHFGHIELCKPMFHIGYISKIKKLLECVCFYCSKIKDNKAVKSAMSLEDAWNALKTKTVCASEGINGEKIGCCNKQPVIKKEGLNLIAFVKGSDEDGKMILNGEKVYNIFRKIEDEDLKILGFNKGSFYSTRPENMLLTVLLVAPPCMRPSILTDGLRAEDDITHKYADIVKSNACLKKYEQEGAPAHIVRDYEQLLQFHLATLINNEMAGQPIAMQKSGRPIKSISARLKGKEGRVRGNLMGKRVDFSARSVISPDACLELDQVGVPLSIAMIHTFPEKVTRANVNFLQNLVNKGPNDYPGANYVIRNDGQRIDLRYNKFNLRLEQGFIVERHILDDDIVLFNRQPSLHKMSMMGHRAKVMKNKTFRLNLSVTTPYNADFDGDEMNLHMPQSYNAKSELMNLASVTKNIISPQSNKPVIGIVQDTLVGVRLFTLNNCFFTKGETMGLLFACDLPAQVVSGVMENPTIENQGFSLWSGKSVMGAILPEGICLKNSSVYVQNGKIIRGFLNKKAFVAGGLIHIACNDYGTIIATKLINNVQKLIRHFMYFINTFTVGVGDTIVSNSIIEECKTNIGNAISQVDTVIKEAKSGLMEKSPGLDISATFESKVNVILNKARNYNGEISMCNNMNAMIEAGSKGSKINIAQMTSCVGQQNVEGKRIPFGFEKRSLPHNLKYDFSAQSRGFVANSYLSGMTPQEFYFHAMGGREGLIDTAIKTAETGYIQRRLIKAMEDAIIKEDKSVRNGFGKIYQFLYGEDGFDAKYLETLNLPKPKKEECYIDMFIEKEKYGIQSELLDHKVIEMLRSDMELQKRMDAEWNFLEKTYSSLVKNSVVLTYTTPVNIERIILNVTNRNTHKNVPLSPWTVFEEIEKLETKNTLWNFYLRLSLNVRKCLLTLNRVAFFKVIEEIRIKFSRAMVDANETVGTLAAQSVGEPATQMTLNTFHLAGVASTVTMGVPRVNEIINTAKNIKTPSMKIFLKNQALETARNMRNKIEYLLIKDIYSKLQVVYDPNVMSTVLEEDKHFVSEYFEMPDDIEYDKCSLFLFRITLDKYQMIGKGITIEDVVEKINRYFMRKVHVISTAMSDEKLIIRIRLILDDFSESGVDTLEHFKSVSKNILFIHVQGIDGIKKAHISSLDANENSFYLQTDGVSFSQILSHENVDAYKTIANDLHVIYETLGVEALRETIITELRAVIEGNGSYVNLRHIGLLADVMTVCGYPAGITRHGVNREVKAGALKRASFEETVDILLEAAVNAESDPSYGITENIMMGQIAPLGTGNVQLLLDKEKLATLNVTKTTTIANSVVLNSPAYTSDSDVVENEIIGKIQEDRGEFSPEYEHAEVVASRVAEFNMTPGSGVLYSSPGSGAMFSSPGSNSYAPGSTFGGSTFFQGAGSQGYYTQNTTAYQPGSGLGSYMGSGQAGSASMKPGNAYYNAYSVGSGQYSEKHDAYAVSNYENESTEYKEESSSEKK</sequence>
<dbReference type="GO" id="GO:0006368">
    <property type="term" value="P:transcription elongation by RNA polymerase II"/>
    <property type="evidence" value="ECO:0007669"/>
    <property type="project" value="EnsemblFungi"/>
</dbReference>
<dbReference type="VEuPathDB" id="MicrosporidiaDB:EHP00_2178"/>